<dbReference type="PANTHER" id="PTHR11986">
    <property type="entry name" value="AMINOTRANSFERASE CLASS III"/>
    <property type="match status" value="1"/>
</dbReference>
<evidence type="ECO:0000313" key="6">
    <source>
        <dbReference type="EMBL" id="KAB2817304.1"/>
    </source>
</evidence>
<dbReference type="GO" id="GO:0030170">
    <property type="term" value="F:pyridoxal phosphate binding"/>
    <property type="evidence" value="ECO:0007669"/>
    <property type="project" value="InterPro"/>
</dbReference>
<sequence>MASTKQLFFANLAQTTDFPLALEMEKAEGCTIWDVNGKPYIDLISGISVSNIGHRHPDVVDAIIKQVNKHMHLLVYGEFIQSPQAELAHALTEALGYDLDNVFLVNSGSEAIEGAMKLAKRFTGKRKLVAFNKAYHGSTQGALSIIGDEEFRRGYRPLLPGIVHLEFNDVNEFDHIDSNTAAVIVETVQGEAGYIPPHPGYLAALREKCDEVGALLIFDEIQAGFGRTGSLFAFQRENVRPDIVTLAKGMGGGMPIGAFVSRKEIMDALKENPILGHITTFGGHPVSSAAALASLKVIRDGELWKNALEGEKRFRKLLVHDLIREVRGMGYMLAIQLDTFERVQKVIEYCLEKGVITDWFLFNETALRIAPPLTLSNEEIDRSCKIILEGIEKTRN</sequence>
<evidence type="ECO:0000313" key="7">
    <source>
        <dbReference type="Proteomes" id="UP000484164"/>
    </source>
</evidence>
<dbReference type="Gene3D" id="3.90.1150.10">
    <property type="entry name" value="Aspartate Aminotransferase, domain 1"/>
    <property type="match status" value="1"/>
</dbReference>
<dbReference type="InterPro" id="IPR015422">
    <property type="entry name" value="PyrdxlP-dep_Trfase_small"/>
</dbReference>
<dbReference type="EMBL" id="WBVQ01000001">
    <property type="protein sequence ID" value="KAB2817304.1"/>
    <property type="molecule type" value="Genomic_DNA"/>
</dbReference>
<dbReference type="PANTHER" id="PTHR11986:SF79">
    <property type="entry name" value="ACETYLORNITHINE AMINOTRANSFERASE, MITOCHONDRIAL"/>
    <property type="match status" value="1"/>
</dbReference>
<keyword evidence="7" id="KW-1185">Reference proteome</keyword>
<dbReference type="InterPro" id="IPR015421">
    <property type="entry name" value="PyrdxlP-dep_Trfase_major"/>
</dbReference>
<dbReference type="Pfam" id="PF00202">
    <property type="entry name" value="Aminotran_3"/>
    <property type="match status" value="1"/>
</dbReference>
<dbReference type="GO" id="GO:0042802">
    <property type="term" value="F:identical protein binding"/>
    <property type="evidence" value="ECO:0007669"/>
    <property type="project" value="TreeGrafter"/>
</dbReference>
<dbReference type="GO" id="GO:0008483">
    <property type="term" value="F:transaminase activity"/>
    <property type="evidence" value="ECO:0007669"/>
    <property type="project" value="UniProtKB-KW"/>
</dbReference>
<dbReference type="RefSeq" id="WP_151691875.1">
    <property type="nucleotide sequence ID" value="NZ_BMGX01000002.1"/>
</dbReference>
<dbReference type="InterPro" id="IPR005814">
    <property type="entry name" value="Aminotrans_3"/>
</dbReference>
<keyword evidence="4 5" id="KW-0663">Pyridoxal phosphate</keyword>
<dbReference type="SUPFAM" id="SSF53383">
    <property type="entry name" value="PLP-dependent transferases"/>
    <property type="match status" value="1"/>
</dbReference>
<accession>A0A6L3ZHH2</accession>
<keyword evidence="3 6" id="KW-0808">Transferase</keyword>
<dbReference type="FunFam" id="3.40.640.10:FF:000004">
    <property type="entry name" value="Acetylornithine aminotransferase"/>
    <property type="match status" value="1"/>
</dbReference>
<dbReference type="AlphaFoldDB" id="A0A6L3ZHH2"/>
<comment type="similarity">
    <text evidence="5">Belongs to the class-III pyridoxal-phosphate-dependent aminotransferase family.</text>
</comment>
<evidence type="ECO:0000256" key="5">
    <source>
        <dbReference type="RuleBase" id="RU003560"/>
    </source>
</evidence>
<dbReference type="CDD" id="cd00610">
    <property type="entry name" value="OAT_like"/>
    <property type="match status" value="1"/>
</dbReference>
<evidence type="ECO:0000256" key="2">
    <source>
        <dbReference type="ARBA" id="ARBA00022576"/>
    </source>
</evidence>
<reference evidence="6 7" key="1">
    <citation type="submission" date="2019-10" db="EMBL/GenBank/DDBJ databases">
        <title>Genome sequence of Phaeocystidibacter marisrubri JCM30614 (type strain).</title>
        <authorList>
            <person name="Bowman J.P."/>
        </authorList>
    </citation>
    <scope>NUCLEOTIDE SEQUENCE [LARGE SCALE GENOMIC DNA]</scope>
    <source>
        <strain evidence="6 7">JCM 30614</strain>
    </source>
</reference>
<dbReference type="Gene3D" id="3.40.640.10">
    <property type="entry name" value="Type I PLP-dependent aspartate aminotransferase-like (Major domain)"/>
    <property type="match status" value="1"/>
</dbReference>
<evidence type="ECO:0000256" key="1">
    <source>
        <dbReference type="ARBA" id="ARBA00001933"/>
    </source>
</evidence>
<comment type="caution">
    <text evidence="6">The sequence shown here is derived from an EMBL/GenBank/DDBJ whole genome shotgun (WGS) entry which is preliminary data.</text>
</comment>
<gene>
    <name evidence="6" type="ORF">F8C82_02620</name>
</gene>
<dbReference type="Proteomes" id="UP000484164">
    <property type="component" value="Unassembled WGS sequence"/>
</dbReference>
<protein>
    <submittedName>
        <fullName evidence="6">Aspartate aminotransferase family protein</fullName>
    </submittedName>
</protein>
<name>A0A6L3ZHH2_9FLAO</name>
<evidence type="ECO:0000256" key="4">
    <source>
        <dbReference type="ARBA" id="ARBA00022898"/>
    </source>
</evidence>
<dbReference type="PROSITE" id="PS00600">
    <property type="entry name" value="AA_TRANSFER_CLASS_3"/>
    <property type="match status" value="1"/>
</dbReference>
<dbReference type="InterPro" id="IPR015424">
    <property type="entry name" value="PyrdxlP-dep_Trfase"/>
</dbReference>
<comment type="cofactor">
    <cofactor evidence="1">
        <name>pyridoxal 5'-phosphate</name>
        <dbReference type="ChEBI" id="CHEBI:597326"/>
    </cofactor>
</comment>
<organism evidence="6 7">
    <name type="scientific">Phaeocystidibacter marisrubri</name>
    <dbReference type="NCBI Taxonomy" id="1577780"/>
    <lineage>
        <taxon>Bacteria</taxon>
        <taxon>Pseudomonadati</taxon>
        <taxon>Bacteroidota</taxon>
        <taxon>Flavobacteriia</taxon>
        <taxon>Flavobacteriales</taxon>
        <taxon>Phaeocystidibacteraceae</taxon>
        <taxon>Phaeocystidibacter</taxon>
    </lineage>
</organism>
<proteinExistence type="inferred from homology"/>
<dbReference type="InterPro" id="IPR050103">
    <property type="entry name" value="Class-III_PLP-dep_AT"/>
</dbReference>
<dbReference type="OrthoDB" id="9801052at2"/>
<dbReference type="PIRSF" id="PIRSF000521">
    <property type="entry name" value="Transaminase_4ab_Lys_Orn"/>
    <property type="match status" value="1"/>
</dbReference>
<evidence type="ECO:0000256" key="3">
    <source>
        <dbReference type="ARBA" id="ARBA00022679"/>
    </source>
</evidence>
<dbReference type="InterPro" id="IPR049704">
    <property type="entry name" value="Aminotrans_3_PPA_site"/>
</dbReference>
<keyword evidence="2 6" id="KW-0032">Aminotransferase</keyword>